<evidence type="ECO:0000313" key="3">
    <source>
        <dbReference type="Proteomes" id="UP001152561"/>
    </source>
</evidence>
<organism evidence="2 3">
    <name type="scientific">Anisodus acutangulus</name>
    <dbReference type="NCBI Taxonomy" id="402998"/>
    <lineage>
        <taxon>Eukaryota</taxon>
        <taxon>Viridiplantae</taxon>
        <taxon>Streptophyta</taxon>
        <taxon>Embryophyta</taxon>
        <taxon>Tracheophyta</taxon>
        <taxon>Spermatophyta</taxon>
        <taxon>Magnoliopsida</taxon>
        <taxon>eudicotyledons</taxon>
        <taxon>Gunneridae</taxon>
        <taxon>Pentapetalae</taxon>
        <taxon>asterids</taxon>
        <taxon>lamiids</taxon>
        <taxon>Solanales</taxon>
        <taxon>Solanaceae</taxon>
        <taxon>Solanoideae</taxon>
        <taxon>Hyoscyameae</taxon>
        <taxon>Anisodus</taxon>
    </lineage>
</organism>
<dbReference type="InterPro" id="IPR036188">
    <property type="entry name" value="FAD/NAD-bd_sf"/>
</dbReference>
<dbReference type="PANTHER" id="PTHR47469">
    <property type="entry name" value="MONOOXYGENASE-LIKE"/>
    <property type="match status" value="1"/>
</dbReference>
<dbReference type="InterPro" id="IPR002938">
    <property type="entry name" value="FAD-bd"/>
</dbReference>
<feature type="domain" description="FAD-binding" evidence="1">
    <location>
        <begin position="304"/>
        <end position="366"/>
    </location>
</feature>
<dbReference type="InterPro" id="IPR053212">
    <property type="entry name" value="DHP_3-monooxygenase"/>
</dbReference>
<dbReference type="PRINTS" id="PR00420">
    <property type="entry name" value="RNGMNOXGNASE"/>
</dbReference>
<dbReference type="Pfam" id="PF01494">
    <property type="entry name" value="FAD_binding_3"/>
    <property type="match status" value="1"/>
</dbReference>
<reference evidence="3" key="1">
    <citation type="journal article" date="2023" name="Proc. Natl. Acad. Sci. U.S.A.">
        <title>Genomic and structural basis for evolution of tropane alkaloid biosynthesis.</title>
        <authorList>
            <person name="Wanga Y.-J."/>
            <person name="Taina T."/>
            <person name="Yua J.-Y."/>
            <person name="Lia J."/>
            <person name="Xua B."/>
            <person name="Chenc J."/>
            <person name="D'Auriad J.C."/>
            <person name="Huanga J.-P."/>
            <person name="Huanga S.-X."/>
        </authorList>
    </citation>
    <scope>NUCLEOTIDE SEQUENCE [LARGE SCALE GENOMIC DNA]</scope>
    <source>
        <strain evidence="3">cv. KIB-2019</strain>
    </source>
</reference>
<proteinExistence type="predicted"/>
<accession>A0A9Q1L8M4</accession>
<dbReference type="OrthoDB" id="16820at2759"/>
<evidence type="ECO:0000313" key="2">
    <source>
        <dbReference type="EMBL" id="KAJ8531317.1"/>
    </source>
</evidence>
<dbReference type="SUPFAM" id="SSF54373">
    <property type="entry name" value="FAD-linked reductases, C-terminal domain"/>
    <property type="match status" value="1"/>
</dbReference>
<dbReference type="GO" id="GO:0071949">
    <property type="term" value="F:FAD binding"/>
    <property type="evidence" value="ECO:0007669"/>
    <property type="project" value="InterPro"/>
</dbReference>
<protein>
    <recommendedName>
        <fullName evidence="1">FAD-binding domain-containing protein</fullName>
    </recommendedName>
</protein>
<dbReference type="Proteomes" id="UP001152561">
    <property type="component" value="Unassembled WGS sequence"/>
</dbReference>
<sequence length="433" mass="48696">MGKAKAVIVGGSIAGICCAHALIRAGWDVVVLEKTPAPPTGSPTGAGLGLDPLSQKIIKSWLKQPHLLQQTTLPLTVDQNQATDGETKVSRTLARDEHFNFRAAYWADLHSLLYSTLPPDIVLWGYLFLSFSIYDDKSKVKVETKVLETDITIDIVADLLIAADGCLSSIRQSFLPDLKLRYSGYCAWRGVLDFSNNKHSEAIISLKKMYPDLGKCLYFDLSSGTHSVFYELLNHRFNWIWYINQPEPNLKGNSVTMKVSENLIQNMHEEAEKTWIPELVSIIKEIKEPFLNVIYDCDPLEQIFWDKVVLIGDAAHPTTPHGLRSTNMSIMDAAVLGKCLEKWGVENLNTALEEYRSIRLPVTTKQVLYSRRLGRIKQCLSLSDRPSFDPKAANPEDCEELQQKNMPHFDDIPSLLKYFFLTGVVIKALLDAN</sequence>
<gene>
    <name evidence="2" type="ORF">K7X08_026751</name>
</gene>
<evidence type="ECO:0000259" key="1">
    <source>
        <dbReference type="Pfam" id="PF01494"/>
    </source>
</evidence>
<dbReference type="Gene3D" id="3.50.50.60">
    <property type="entry name" value="FAD/NAD(P)-binding domain"/>
    <property type="match status" value="1"/>
</dbReference>
<dbReference type="PANTHER" id="PTHR47469:SF2">
    <property type="entry name" value="OS06G0597600 PROTEIN"/>
    <property type="match status" value="1"/>
</dbReference>
<dbReference type="Pfam" id="PF13450">
    <property type="entry name" value="NAD_binding_8"/>
    <property type="match status" value="1"/>
</dbReference>
<dbReference type="EMBL" id="JAJAGQ010000021">
    <property type="protein sequence ID" value="KAJ8531317.1"/>
    <property type="molecule type" value="Genomic_DNA"/>
</dbReference>
<keyword evidence="3" id="KW-1185">Reference proteome</keyword>
<dbReference type="AlphaFoldDB" id="A0A9Q1L8M4"/>
<comment type="caution">
    <text evidence="2">The sequence shown here is derived from an EMBL/GenBank/DDBJ whole genome shotgun (WGS) entry which is preliminary data.</text>
</comment>
<dbReference type="SUPFAM" id="SSF51905">
    <property type="entry name" value="FAD/NAD(P)-binding domain"/>
    <property type="match status" value="1"/>
</dbReference>
<name>A0A9Q1L8M4_9SOLA</name>